<dbReference type="GO" id="GO:0003746">
    <property type="term" value="F:translation elongation factor activity"/>
    <property type="evidence" value="ECO:0007669"/>
    <property type="project" value="UniProtKB-KW"/>
</dbReference>
<dbReference type="PANTHER" id="PTHR11595:SF21">
    <property type="entry name" value="ELONGATION FACTOR 1-BETA"/>
    <property type="match status" value="1"/>
</dbReference>
<dbReference type="GO" id="GO:0005085">
    <property type="term" value="F:guanyl-nucleotide exchange factor activity"/>
    <property type="evidence" value="ECO:0007669"/>
    <property type="project" value="TreeGrafter"/>
</dbReference>
<dbReference type="InterPro" id="IPR014038">
    <property type="entry name" value="EF1B_bsu/dsu_GNE"/>
</dbReference>
<dbReference type="GO" id="GO:0005829">
    <property type="term" value="C:cytosol"/>
    <property type="evidence" value="ECO:0007669"/>
    <property type="project" value="TreeGrafter"/>
</dbReference>
<dbReference type="InterPro" id="IPR036219">
    <property type="entry name" value="eEF-1beta-like_sf"/>
</dbReference>
<evidence type="ECO:0000313" key="6">
    <source>
        <dbReference type="WBParaSite" id="Pan_g5912.t1"/>
    </source>
</evidence>
<evidence type="ECO:0000259" key="4">
    <source>
        <dbReference type="SMART" id="SM00888"/>
    </source>
</evidence>
<dbReference type="InterPro" id="IPR049720">
    <property type="entry name" value="EF1B_bsu/dsu"/>
</dbReference>
<dbReference type="Gene3D" id="3.30.70.60">
    <property type="match status" value="1"/>
</dbReference>
<dbReference type="Proteomes" id="UP000492821">
    <property type="component" value="Unassembled WGS sequence"/>
</dbReference>
<dbReference type="SUPFAM" id="SSF54984">
    <property type="entry name" value="eEF-1beta-like"/>
    <property type="match status" value="1"/>
</dbReference>
<accession>A0A7E4W3L2</accession>
<comment type="similarity">
    <text evidence="1">Belongs to the EF-1-beta/EF-1-delta family.</text>
</comment>
<keyword evidence="5" id="KW-1185">Reference proteome</keyword>
<reference evidence="5" key="1">
    <citation type="journal article" date="2013" name="Genetics">
        <title>The draft genome and transcriptome of Panagrellus redivivus are shaped by the harsh demands of a free-living lifestyle.</title>
        <authorList>
            <person name="Srinivasan J."/>
            <person name="Dillman A.R."/>
            <person name="Macchietto M.G."/>
            <person name="Heikkinen L."/>
            <person name="Lakso M."/>
            <person name="Fracchia K.M."/>
            <person name="Antoshechkin I."/>
            <person name="Mortazavi A."/>
            <person name="Wong G."/>
            <person name="Sternberg P.W."/>
        </authorList>
    </citation>
    <scope>NUCLEOTIDE SEQUENCE [LARGE SCALE GENOMIC DNA]</scope>
    <source>
        <strain evidence="5">MT8872</strain>
    </source>
</reference>
<dbReference type="FunFam" id="3.30.70.60:FF:000001">
    <property type="entry name" value="Elongation factor 1-beta 1 like"/>
    <property type="match status" value="1"/>
</dbReference>
<dbReference type="CDD" id="cd00292">
    <property type="entry name" value="EF1B"/>
    <property type="match status" value="1"/>
</dbReference>
<evidence type="ECO:0000256" key="2">
    <source>
        <dbReference type="ARBA" id="ARBA00022768"/>
    </source>
</evidence>
<evidence type="ECO:0000256" key="3">
    <source>
        <dbReference type="ARBA" id="ARBA00022917"/>
    </source>
</evidence>
<dbReference type="AlphaFoldDB" id="A0A7E4W3L2"/>
<keyword evidence="2" id="KW-0251">Elongation factor</keyword>
<protein>
    <submittedName>
        <fullName evidence="6">EF1_GNE domain-containing protein</fullName>
    </submittedName>
</protein>
<keyword evidence="3" id="KW-0648">Protein biosynthesis</keyword>
<evidence type="ECO:0000256" key="1">
    <source>
        <dbReference type="ARBA" id="ARBA00007411"/>
    </source>
</evidence>
<dbReference type="InterPro" id="IPR014717">
    <property type="entry name" value="Transl_elong_EF1B/ribsomal_bS6"/>
</dbReference>
<organism evidence="5 6">
    <name type="scientific">Panagrellus redivivus</name>
    <name type="common">Microworm</name>
    <dbReference type="NCBI Taxonomy" id="6233"/>
    <lineage>
        <taxon>Eukaryota</taxon>
        <taxon>Metazoa</taxon>
        <taxon>Ecdysozoa</taxon>
        <taxon>Nematoda</taxon>
        <taxon>Chromadorea</taxon>
        <taxon>Rhabditida</taxon>
        <taxon>Tylenchina</taxon>
        <taxon>Panagrolaimomorpha</taxon>
        <taxon>Panagrolaimoidea</taxon>
        <taxon>Panagrolaimidae</taxon>
        <taxon>Panagrellus</taxon>
    </lineage>
</organism>
<sequence length="119" mass="13513">MYDFKFLQANTKHVAMTFAPSDYDYDCFDPVAKSNVIVDVKPLEATTSIEDIEKAIRSIELNGLFWRTSEKLHIAYGIYKLRISCTIEDELVPIYAVSEAVLELTELVQSVDFIAINKA</sequence>
<feature type="domain" description="Translation elongation factor EF1B beta/delta subunit guanine nucleotide exchange" evidence="4">
    <location>
        <begin position="33"/>
        <end position="119"/>
    </location>
</feature>
<dbReference type="SMART" id="SM00888">
    <property type="entry name" value="EF1_GNE"/>
    <property type="match status" value="1"/>
</dbReference>
<name>A0A7E4W3L2_PANRE</name>
<reference evidence="6" key="2">
    <citation type="submission" date="2020-10" db="UniProtKB">
        <authorList>
            <consortium name="WormBaseParasite"/>
        </authorList>
    </citation>
    <scope>IDENTIFICATION</scope>
</reference>
<dbReference type="WBParaSite" id="Pan_g5912.t1">
    <property type="protein sequence ID" value="Pan_g5912.t1"/>
    <property type="gene ID" value="Pan_g5912"/>
</dbReference>
<dbReference type="GO" id="GO:0005853">
    <property type="term" value="C:eukaryotic translation elongation factor 1 complex"/>
    <property type="evidence" value="ECO:0007669"/>
    <property type="project" value="InterPro"/>
</dbReference>
<proteinExistence type="inferred from homology"/>
<evidence type="ECO:0000313" key="5">
    <source>
        <dbReference type="Proteomes" id="UP000492821"/>
    </source>
</evidence>
<dbReference type="PANTHER" id="PTHR11595">
    <property type="entry name" value="EF-HAND AND COILED-COIL DOMAIN-CONTAINING FAMILY MEMBER"/>
    <property type="match status" value="1"/>
</dbReference>
<dbReference type="Pfam" id="PF00736">
    <property type="entry name" value="EF1_GNE"/>
    <property type="match status" value="1"/>
</dbReference>